<feature type="domain" description="YetF C-terminal" evidence="8">
    <location>
        <begin position="79"/>
        <end position="178"/>
    </location>
</feature>
<evidence type="ECO:0000313" key="10">
    <source>
        <dbReference type="Proteomes" id="UP000823960"/>
    </source>
</evidence>
<keyword evidence="3" id="KW-1003">Cell membrane</keyword>
<dbReference type="PANTHER" id="PTHR34582:SF6">
    <property type="entry name" value="UPF0702 TRANSMEMBRANE PROTEIN YCAP"/>
    <property type="match status" value="1"/>
</dbReference>
<feature type="transmembrane region" description="Helical" evidence="7">
    <location>
        <begin position="6"/>
        <end position="23"/>
    </location>
</feature>
<sequence>MLTVFIRGIAIYILVTFSIRAMGKRQLGELSPSELVITILISNIATLSMEDLSIPLIRGVVPILTLVCLDILASYASLKSRRLRSVISGGPRIVISGGRIDQQALKELRFTIDDLCAALRSQGIFDITTVQYAVVETTGNISALLKNGELPLTKSDAGCQTADEDPPITLISDGDILPGLTPDKKRELIKSLKRKQLGPSEVLLCLERPDGSLAIIKKSGKGA</sequence>
<evidence type="ECO:0000256" key="5">
    <source>
        <dbReference type="ARBA" id="ARBA00022989"/>
    </source>
</evidence>
<dbReference type="Pfam" id="PF04239">
    <property type="entry name" value="DUF421"/>
    <property type="match status" value="1"/>
</dbReference>
<reference evidence="9" key="2">
    <citation type="journal article" date="2021" name="PeerJ">
        <title>Extensive microbial diversity within the chicken gut microbiome revealed by metagenomics and culture.</title>
        <authorList>
            <person name="Gilroy R."/>
            <person name="Ravi A."/>
            <person name="Getino M."/>
            <person name="Pursley I."/>
            <person name="Horton D.L."/>
            <person name="Alikhan N.F."/>
            <person name="Baker D."/>
            <person name="Gharbi K."/>
            <person name="Hall N."/>
            <person name="Watson M."/>
            <person name="Adriaenssens E.M."/>
            <person name="Foster-Nyarko E."/>
            <person name="Jarju S."/>
            <person name="Secka A."/>
            <person name="Antonio M."/>
            <person name="Oren A."/>
            <person name="Chaudhuri R.R."/>
            <person name="La Ragione R."/>
            <person name="Hildebrand F."/>
            <person name="Pallen M.J."/>
        </authorList>
    </citation>
    <scope>NUCLEOTIDE SEQUENCE</scope>
    <source>
        <strain evidence="9">1370</strain>
    </source>
</reference>
<feature type="transmembrane region" description="Helical" evidence="7">
    <location>
        <begin position="35"/>
        <end position="54"/>
    </location>
</feature>
<dbReference type="GO" id="GO:0005886">
    <property type="term" value="C:plasma membrane"/>
    <property type="evidence" value="ECO:0007669"/>
    <property type="project" value="UniProtKB-SubCell"/>
</dbReference>
<evidence type="ECO:0000256" key="3">
    <source>
        <dbReference type="ARBA" id="ARBA00022475"/>
    </source>
</evidence>
<accession>A0A9D1NPD6</accession>
<dbReference type="PANTHER" id="PTHR34582">
    <property type="entry name" value="UPF0702 TRANSMEMBRANE PROTEIN YCAP"/>
    <property type="match status" value="1"/>
</dbReference>
<keyword evidence="4 7" id="KW-0812">Transmembrane</keyword>
<evidence type="ECO:0000259" key="8">
    <source>
        <dbReference type="Pfam" id="PF04239"/>
    </source>
</evidence>
<evidence type="ECO:0000256" key="6">
    <source>
        <dbReference type="ARBA" id="ARBA00023136"/>
    </source>
</evidence>
<evidence type="ECO:0000313" key="9">
    <source>
        <dbReference type="EMBL" id="HIV10352.1"/>
    </source>
</evidence>
<keyword evidence="5 7" id="KW-1133">Transmembrane helix</keyword>
<proteinExistence type="inferred from homology"/>
<evidence type="ECO:0000256" key="1">
    <source>
        <dbReference type="ARBA" id="ARBA00004651"/>
    </source>
</evidence>
<dbReference type="AlphaFoldDB" id="A0A9D1NPD6"/>
<reference evidence="9" key="1">
    <citation type="submission" date="2020-10" db="EMBL/GenBank/DDBJ databases">
        <authorList>
            <person name="Gilroy R."/>
        </authorList>
    </citation>
    <scope>NUCLEOTIDE SEQUENCE</scope>
    <source>
        <strain evidence="9">1370</strain>
    </source>
</reference>
<feature type="transmembrane region" description="Helical" evidence="7">
    <location>
        <begin position="60"/>
        <end position="78"/>
    </location>
</feature>
<evidence type="ECO:0000256" key="2">
    <source>
        <dbReference type="ARBA" id="ARBA00006448"/>
    </source>
</evidence>
<comment type="subcellular location">
    <subcellularLocation>
        <location evidence="1">Cell membrane</location>
        <topology evidence="1">Multi-pass membrane protein</topology>
    </subcellularLocation>
</comment>
<protein>
    <submittedName>
        <fullName evidence="9">DUF421 domain-containing protein</fullName>
    </submittedName>
</protein>
<dbReference type="InterPro" id="IPR007353">
    <property type="entry name" value="DUF421"/>
</dbReference>
<evidence type="ECO:0000256" key="7">
    <source>
        <dbReference type="SAM" id="Phobius"/>
    </source>
</evidence>
<dbReference type="EMBL" id="DVOL01000019">
    <property type="protein sequence ID" value="HIV10352.1"/>
    <property type="molecule type" value="Genomic_DNA"/>
</dbReference>
<evidence type="ECO:0000256" key="4">
    <source>
        <dbReference type="ARBA" id="ARBA00022692"/>
    </source>
</evidence>
<gene>
    <name evidence="9" type="ORF">IAD28_01475</name>
</gene>
<dbReference type="InterPro" id="IPR023090">
    <property type="entry name" value="UPF0702_alpha/beta_dom_sf"/>
</dbReference>
<keyword evidence="6 7" id="KW-0472">Membrane</keyword>
<dbReference type="Gene3D" id="3.30.240.20">
    <property type="entry name" value="bsu07140 like domains"/>
    <property type="match status" value="1"/>
</dbReference>
<dbReference type="Proteomes" id="UP000823960">
    <property type="component" value="Unassembled WGS sequence"/>
</dbReference>
<name>A0A9D1NPD6_9FIRM</name>
<comment type="similarity">
    <text evidence="2">Belongs to the UPF0702 family.</text>
</comment>
<comment type="caution">
    <text evidence="9">The sequence shown here is derived from an EMBL/GenBank/DDBJ whole genome shotgun (WGS) entry which is preliminary data.</text>
</comment>
<organism evidence="9 10">
    <name type="scientific">Candidatus Faeciplasma avium</name>
    <dbReference type="NCBI Taxonomy" id="2840798"/>
    <lineage>
        <taxon>Bacteria</taxon>
        <taxon>Bacillati</taxon>
        <taxon>Bacillota</taxon>
        <taxon>Clostridia</taxon>
        <taxon>Eubacteriales</taxon>
        <taxon>Oscillospiraceae</taxon>
        <taxon>Oscillospiraceae incertae sedis</taxon>
        <taxon>Candidatus Faeciplasma</taxon>
    </lineage>
</organism>